<dbReference type="STRING" id="477680.SAMN05421788_1011312"/>
<dbReference type="PANTHER" id="PTHR37306">
    <property type="entry name" value="COLICIN V PRODUCTION PROTEIN"/>
    <property type="match status" value="1"/>
</dbReference>
<keyword evidence="3 5" id="KW-1133">Transmembrane helix</keyword>
<gene>
    <name evidence="6" type="ORF">SAMN05421788_1011312</name>
</gene>
<feature type="transmembrane region" description="Helical" evidence="5">
    <location>
        <begin position="100"/>
        <end position="121"/>
    </location>
</feature>
<feature type="transmembrane region" description="Helical" evidence="5">
    <location>
        <begin position="28"/>
        <end position="49"/>
    </location>
</feature>
<reference evidence="7" key="1">
    <citation type="submission" date="2017-01" db="EMBL/GenBank/DDBJ databases">
        <authorList>
            <person name="Varghese N."/>
            <person name="Submissions S."/>
        </authorList>
    </citation>
    <scope>NUCLEOTIDE SEQUENCE [LARGE SCALE GENOMIC DNA]</scope>
    <source>
        <strain evidence="7">DSM 21054</strain>
    </source>
</reference>
<accession>A0A173MR08</accession>
<feature type="transmembrane region" description="Helical" evidence="5">
    <location>
        <begin position="61"/>
        <end position="80"/>
    </location>
</feature>
<evidence type="ECO:0000256" key="2">
    <source>
        <dbReference type="ARBA" id="ARBA00022692"/>
    </source>
</evidence>
<dbReference type="PANTHER" id="PTHR37306:SF1">
    <property type="entry name" value="COLICIN V PRODUCTION PROTEIN"/>
    <property type="match status" value="1"/>
</dbReference>
<dbReference type="GO" id="GO:0016020">
    <property type="term" value="C:membrane"/>
    <property type="evidence" value="ECO:0007669"/>
    <property type="project" value="UniProtKB-SubCell"/>
</dbReference>
<evidence type="ECO:0000313" key="6">
    <source>
        <dbReference type="EMBL" id="SIS80395.1"/>
    </source>
</evidence>
<proteinExistence type="predicted"/>
<keyword evidence="7" id="KW-1185">Reference proteome</keyword>
<evidence type="ECO:0000313" key="7">
    <source>
        <dbReference type="Proteomes" id="UP000186917"/>
    </source>
</evidence>
<evidence type="ECO:0000256" key="3">
    <source>
        <dbReference type="ARBA" id="ARBA00022989"/>
    </source>
</evidence>
<dbReference type="RefSeq" id="WP_076376792.1">
    <property type="nucleotide sequence ID" value="NZ_AP017422.1"/>
</dbReference>
<protein>
    <submittedName>
        <fullName evidence="6">Membrane protein required for colicin V production</fullName>
    </submittedName>
</protein>
<dbReference type="AlphaFoldDB" id="A0A173MR08"/>
<dbReference type="KEGG" id="fln:FLA_5932"/>
<evidence type="ECO:0000256" key="1">
    <source>
        <dbReference type="ARBA" id="ARBA00004141"/>
    </source>
</evidence>
<name>A0A173MR08_9BACT</name>
<sequence>MIIDIIFAILMVLAIVKGLQKGLVLAVFSFIAIIIGLAAAMKLSATVALWLQHNTNVGMRWLPALSFIIVIVAVTLLVRWCASLIEVGLDLVLMGWINKLGGALLYMMLYITILSVCLFYAQQMNMLKPETIMASRFYGFIQPWGPKAIEGLGVVLPVFRNMFGELQQFFGSLS</sequence>
<keyword evidence="2 5" id="KW-0812">Transmembrane</keyword>
<dbReference type="InterPro" id="IPR003825">
    <property type="entry name" value="Colicin-V_CvpA"/>
</dbReference>
<dbReference type="EMBL" id="FTOR01000001">
    <property type="protein sequence ID" value="SIS80395.1"/>
    <property type="molecule type" value="Genomic_DNA"/>
</dbReference>
<dbReference type="Pfam" id="PF02674">
    <property type="entry name" value="Colicin_V"/>
    <property type="match status" value="1"/>
</dbReference>
<dbReference type="OrthoDB" id="1492026at2"/>
<evidence type="ECO:0000256" key="5">
    <source>
        <dbReference type="SAM" id="Phobius"/>
    </source>
</evidence>
<dbReference type="Proteomes" id="UP000186917">
    <property type="component" value="Unassembled WGS sequence"/>
</dbReference>
<comment type="subcellular location">
    <subcellularLocation>
        <location evidence="1">Membrane</location>
        <topology evidence="1">Multi-pass membrane protein</topology>
    </subcellularLocation>
</comment>
<organism evidence="6 7">
    <name type="scientific">Filimonas lacunae</name>
    <dbReference type="NCBI Taxonomy" id="477680"/>
    <lineage>
        <taxon>Bacteria</taxon>
        <taxon>Pseudomonadati</taxon>
        <taxon>Bacteroidota</taxon>
        <taxon>Chitinophagia</taxon>
        <taxon>Chitinophagales</taxon>
        <taxon>Chitinophagaceae</taxon>
        <taxon>Filimonas</taxon>
    </lineage>
</organism>
<keyword evidence="4 5" id="KW-0472">Membrane</keyword>
<dbReference type="GO" id="GO:0009403">
    <property type="term" value="P:toxin biosynthetic process"/>
    <property type="evidence" value="ECO:0007669"/>
    <property type="project" value="InterPro"/>
</dbReference>
<evidence type="ECO:0000256" key="4">
    <source>
        <dbReference type="ARBA" id="ARBA00023136"/>
    </source>
</evidence>